<comment type="caution">
    <text evidence="1">The sequence shown here is derived from an EMBL/GenBank/DDBJ whole genome shotgun (WGS) entry which is preliminary data.</text>
</comment>
<name>A0ACB9RZS2_9MYRT</name>
<dbReference type="EMBL" id="CM042882">
    <property type="protein sequence ID" value="KAI4383873.1"/>
    <property type="molecule type" value="Genomic_DNA"/>
</dbReference>
<organism evidence="1 2">
    <name type="scientific">Melastoma candidum</name>
    <dbReference type="NCBI Taxonomy" id="119954"/>
    <lineage>
        <taxon>Eukaryota</taxon>
        <taxon>Viridiplantae</taxon>
        <taxon>Streptophyta</taxon>
        <taxon>Embryophyta</taxon>
        <taxon>Tracheophyta</taxon>
        <taxon>Spermatophyta</taxon>
        <taxon>Magnoliopsida</taxon>
        <taxon>eudicotyledons</taxon>
        <taxon>Gunneridae</taxon>
        <taxon>Pentapetalae</taxon>
        <taxon>rosids</taxon>
        <taxon>malvids</taxon>
        <taxon>Myrtales</taxon>
        <taxon>Melastomataceae</taxon>
        <taxon>Melastomatoideae</taxon>
        <taxon>Melastomateae</taxon>
        <taxon>Melastoma</taxon>
    </lineage>
</organism>
<reference evidence="2" key="1">
    <citation type="journal article" date="2023" name="Front. Plant Sci.">
        <title>Chromosomal-level genome assembly of Melastoma candidum provides insights into trichome evolution.</title>
        <authorList>
            <person name="Zhong Y."/>
            <person name="Wu W."/>
            <person name="Sun C."/>
            <person name="Zou P."/>
            <person name="Liu Y."/>
            <person name="Dai S."/>
            <person name="Zhou R."/>
        </authorList>
    </citation>
    <scope>NUCLEOTIDE SEQUENCE [LARGE SCALE GENOMIC DNA]</scope>
</reference>
<proteinExistence type="predicted"/>
<evidence type="ECO:0000313" key="2">
    <source>
        <dbReference type="Proteomes" id="UP001057402"/>
    </source>
</evidence>
<sequence>MLASFEKIKMEKGWGSYCQVDYELYKDERIFGLSDQRRQQTPLRSKRAPRNSGSGMQAVFLHGSHSHSHSTKGSVGTGVFLPPGTGCLTVRLPAGIIQALKLHFDRVDQQSLSNSSAKPCSCCHRTPLQQDAMIDNRNGYNNAKQRQRFQIAAALWSQGSISDEEGLPQEWTY</sequence>
<gene>
    <name evidence="1" type="ORF">MLD38_009667</name>
</gene>
<accession>A0ACB9RZS2</accession>
<dbReference type="Proteomes" id="UP001057402">
    <property type="component" value="Chromosome 3"/>
</dbReference>
<protein>
    <submittedName>
        <fullName evidence="1">Uncharacterized protein</fullName>
    </submittedName>
</protein>
<keyword evidence="2" id="KW-1185">Reference proteome</keyword>
<evidence type="ECO:0000313" key="1">
    <source>
        <dbReference type="EMBL" id="KAI4383873.1"/>
    </source>
</evidence>